<sequence length="271" mass="29572">MGRTADGEREIPYDGLPARNDYKSSAWTPTKTGPCARDMVSDCRMCGIIICRNCTEKPPAPAKLPGRLRRLCPTCLSVPLAQQTSRSIHDVNGTKHHGIPRGPCVCPEAPYFCSYDGVALSSADTEYRRTWTWRTHYSTYLGGLGTGIGQGNEAVKCARGVFCLGAQVVDVDLELSSSLSGPPGLQGLPVYTPEYLGDDAGYWSQEVEGIGGVVKKKMRSRMKVGAPVREWEDEREGGRLLGREISGKERSWCAWCDRVVPGNADLENASQ</sequence>
<evidence type="ECO:0008006" key="3">
    <source>
        <dbReference type="Google" id="ProtNLM"/>
    </source>
</evidence>
<name>A0A8H3GCW3_9LECA</name>
<keyword evidence="2" id="KW-1185">Reference proteome</keyword>
<evidence type="ECO:0000313" key="2">
    <source>
        <dbReference type="Proteomes" id="UP000664521"/>
    </source>
</evidence>
<organism evidence="1 2">
    <name type="scientific">Heterodermia speciosa</name>
    <dbReference type="NCBI Taxonomy" id="116794"/>
    <lineage>
        <taxon>Eukaryota</taxon>
        <taxon>Fungi</taxon>
        <taxon>Dikarya</taxon>
        <taxon>Ascomycota</taxon>
        <taxon>Pezizomycotina</taxon>
        <taxon>Lecanoromycetes</taxon>
        <taxon>OSLEUM clade</taxon>
        <taxon>Lecanoromycetidae</taxon>
        <taxon>Caliciales</taxon>
        <taxon>Physciaceae</taxon>
        <taxon>Heterodermia</taxon>
    </lineage>
</organism>
<dbReference type="CDD" id="cd00065">
    <property type="entry name" value="FYVE_like_SF"/>
    <property type="match status" value="1"/>
</dbReference>
<dbReference type="OrthoDB" id="5288318at2759"/>
<dbReference type="AlphaFoldDB" id="A0A8H3GCW3"/>
<dbReference type="Proteomes" id="UP000664521">
    <property type="component" value="Unassembled WGS sequence"/>
</dbReference>
<gene>
    <name evidence="1" type="ORF">HETSPECPRED_000684</name>
</gene>
<protein>
    <recommendedName>
        <fullName evidence="3">FYVE zinc finger domain-containing protein</fullName>
    </recommendedName>
</protein>
<accession>A0A8H3GCW3</accession>
<dbReference type="SUPFAM" id="SSF57903">
    <property type="entry name" value="FYVE/PHD zinc finger"/>
    <property type="match status" value="1"/>
</dbReference>
<reference evidence="1" key="1">
    <citation type="submission" date="2021-03" db="EMBL/GenBank/DDBJ databases">
        <authorList>
            <person name="Tagirdzhanova G."/>
        </authorList>
    </citation>
    <scope>NUCLEOTIDE SEQUENCE</scope>
</reference>
<dbReference type="EMBL" id="CAJPDS010000105">
    <property type="protein sequence ID" value="CAF9937851.1"/>
    <property type="molecule type" value="Genomic_DNA"/>
</dbReference>
<comment type="caution">
    <text evidence="1">The sequence shown here is derived from an EMBL/GenBank/DDBJ whole genome shotgun (WGS) entry which is preliminary data.</text>
</comment>
<proteinExistence type="predicted"/>
<dbReference type="InterPro" id="IPR011011">
    <property type="entry name" value="Znf_FYVE_PHD"/>
</dbReference>
<evidence type="ECO:0000313" key="1">
    <source>
        <dbReference type="EMBL" id="CAF9937851.1"/>
    </source>
</evidence>